<evidence type="ECO:0000313" key="3">
    <source>
        <dbReference type="Proteomes" id="UP000187209"/>
    </source>
</evidence>
<dbReference type="EMBL" id="MPUH01001139">
    <property type="protein sequence ID" value="OMJ69955.1"/>
    <property type="molecule type" value="Genomic_DNA"/>
</dbReference>
<organism evidence="2 3">
    <name type="scientific">Stentor coeruleus</name>
    <dbReference type="NCBI Taxonomy" id="5963"/>
    <lineage>
        <taxon>Eukaryota</taxon>
        <taxon>Sar</taxon>
        <taxon>Alveolata</taxon>
        <taxon>Ciliophora</taxon>
        <taxon>Postciliodesmatophora</taxon>
        <taxon>Heterotrichea</taxon>
        <taxon>Heterotrichida</taxon>
        <taxon>Stentoridae</taxon>
        <taxon>Stentor</taxon>
    </lineage>
</organism>
<feature type="domain" description="Cyclic nucleotide-binding" evidence="1">
    <location>
        <begin position="207"/>
        <end position="252"/>
    </location>
</feature>
<accession>A0A1R2AZS1</accession>
<evidence type="ECO:0000313" key="2">
    <source>
        <dbReference type="EMBL" id="OMJ69955.1"/>
    </source>
</evidence>
<dbReference type="PANTHER" id="PTHR23011">
    <property type="entry name" value="CYCLIC NUCLEOTIDE-BINDING DOMAIN CONTAINING PROTEIN"/>
    <property type="match status" value="1"/>
</dbReference>
<sequence length="446" mass="52299">MSDLSKSMSIFPKKKLARSQNVSIVKLKPMKKYNETIYPEWLRSRSDFQKAMLEFEEIDHKDISMIFKKNPRDRSPYEKQALYNWTKSIPFFSKMTALKIKDLVNSFTVETMVKNTCLLRKDLICFLYIVTSGEILLKYRLEENIICTKDILTESDLLNSFRFPDKMIVLSDCLLLTLTKSQYDDTLLSQKLGEKYEVSNFLKTIKFFNTWSIGRLTPLISKLFVLHVNKGELIFNFGDASDNLYIVQSGLVLEQVNVTLSYTNSWPAKLDLKERLFIKKNYLVELNRHECGSFFGFSDQFSKKVRETQAQALRNTTLYVLPLDFFYDSLSDTERKLLIEYGKLDTDKAKLLIQKKDQVKSTMSLKKSILNALEVNLRPASNIFKNPEIDRKMECAKKIVYNKINTTNKELKDVRSHTKIYDKNNRLIKRCCSRDESYMYKSRQIL</sequence>
<dbReference type="Gene3D" id="2.60.120.10">
    <property type="entry name" value="Jelly Rolls"/>
    <property type="match status" value="2"/>
</dbReference>
<dbReference type="InterPro" id="IPR018490">
    <property type="entry name" value="cNMP-bd_dom_sf"/>
</dbReference>
<dbReference type="InterPro" id="IPR000595">
    <property type="entry name" value="cNMP-bd_dom"/>
</dbReference>
<dbReference type="OrthoDB" id="421051at2759"/>
<dbReference type="CDD" id="cd00038">
    <property type="entry name" value="CAP_ED"/>
    <property type="match status" value="1"/>
</dbReference>
<proteinExistence type="predicted"/>
<evidence type="ECO:0000259" key="1">
    <source>
        <dbReference type="PROSITE" id="PS50042"/>
    </source>
</evidence>
<dbReference type="AlphaFoldDB" id="A0A1R2AZS1"/>
<dbReference type="Proteomes" id="UP000187209">
    <property type="component" value="Unassembled WGS sequence"/>
</dbReference>
<protein>
    <recommendedName>
        <fullName evidence="1">Cyclic nucleotide-binding domain-containing protein</fullName>
    </recommendedName>
</protein>
<dbReference type="PROSITE" id="PS50042">
    <property type="entry name" value="CNMP_BINDING_3"/>
    <property type="match status" value="1"/>
</dbReference>
<reference evidence="2 3" key="1">
    <citation type="submission" date="2016-11" db="EMBL/GenBank/DDBJ databases">
        <title>The macronuclear genome of Stentor coeruleus: a giant cell with tiny introns.</title>
        <authorList>
            <person name="Slabodnick M."/>
            <person name="Ruby J.G."/>
            <person name="Reiff S.B."/>
            <person name="Swart E.C."/>
            <person name="Gosai S."/>
            <person name="Prabakaran S."/>
            <person name="Witkowska E."/>
            <person name="Larue G.E."/>
            <person name="Fisher S."/>
            <person name="Freeman R.M."/>
            <person name="Gunawardena J."/>
            <person name="Chu W."/>
            <person name="Stover N.A."/>
            <person name="Gregory B.D."/>
            <person name="Nowacki M."/>
            <person name="Derisi J."/>
            <person name="Roy S.W."/>
            <person name="Marshall W.F."/>
            <person name="Sood P."/>
        </authorList>
    </citation>
    <scope>NUCLEOTIDE SEQUENCE [LARGE SCALE GENOMIC DNA]</scope>
    <source>
        <strain evidence="2">WM001</strain>
    </source>
</reference>
<dbReference type="SUPFAM" id="SSF51206">
    <property type="entry name" value="cAMP-binding domain-like"/>
    <property type="match status" value="2"/>
</dbReference>
<name>A0A1R2AZS1_9CILI</name>
<keyword evidence="3" id="KW-1185">Reference proteome</keyword>
<gene>
    <name evidence="2" type="ORF">SteCoe_32182</name>
</gene>
<comment type="caution">
    <text evidence="2">The sequence shown here is derived from an EMBL/GenBank/DDBJ whole genome shotgun (WGS) entry which is preliminary data.</text>
</comment>
<dbReference type="InterPro" id="IPR014710">
    <property type="entry name" value="RmlC-like_jellyroll"/>
</dbReference>
<dbReference type="PANTHER" id="PTHR23011:SF28">
    <property type="entry name" value="CYCLIC NUCLEOTIDE-BINDING DOMAIN CONTAINING PROTEIN"/>
    <property type="match status" value="1"/>
</dbReference>